<accession>K4ILV5</accession>
<reference evidence="1" key="2">
    <citation type="submission" date="2012-09" db="EMBL/GenBank/DDBJ databases">
        <title>The complete sequence of Psychroflexus torquis an extreme psychrophile from sea-ice that is stimulated by light.</title>
        <authorList>
            <person name="Feng S."/>
            <person name="Powell S.M."/>
            <person name="Bowman J.P."/>
        </authorList>
    </citation>
    <scope>NUCLEOTIDE SEQUENCE [LARGE SCALE GENOMIC DNA]</scope>
    <source>
        <strain evidence="1">ATCC 700755</strain>
    </source>
</reference>
<dbReference type="HOGENOM" id="CLU_3083903_0_0_10"/>
<proteinExistence type="predicted"/>
<dbReference type="STRING" id="313595.P700755_003405"/>
<dbReference type="EMBL" id="CP003879">
    <property type="protein sequence ID" value="AFU70041.1"/>
    <property type="molecule type" value="Genomic_DNA"/>
</dbReference>
<evidence type="ECO:0000313" key="2">
    <source>
        <dbReference type="Proteomes" id="UP000008514"/>
    </source>
</evidence>
<keyword evidence="2" id="KW-1185">Reference proteome</keyword>
<name>K4ILV5_PSYTT</name>
<reference evidence="1" key="1">
    <citation type="submission" date="2006-03" db="EMBL/GenBank/DDBJ databases">
        <authorList>
            <person name="Bowman J."/>
            <person name="Ferriera S."/>
            <person name="Johnson J."/>
            <person name="Kravitz S."/>
            <person name="Halpern A."/>
            <person name="Remington K."/>
            <person name="Beeson K."/>
            <person name="Tran B."/>
            <person name="Rogers Y.-H."/>
            <person name="Friedman R."/>
            <person name="Venter J.C."/>
        </authorList>
    </citation>
    <scope>NUCLEOTIDE SEQUENCE [LARGE SCALE GENOMIC DNA]</scope>
    <source>
        <strain evidence="1">ATCC 700755</strain>
    </source>
</reference>
<dbReference type="KEGG" id="ptq:P700755_003405"/>
<dbReference type="AlphaFoldDB" id="K4ILV5"/>
<protein>
    <submittedName>
        <fullName evidence="1">Uncharacterized protein</fullName>
    </submittedName>
</protein>
<sequence>MINFVLIKSNLPEMAGFFMQNYFQNSLRKTNGGYLTFEHQIGIIPNYIYNAV</sequence>
<organism evidence="1 2">
    <name type="scientific">Psychroflexus torquis (strain ATCC 700755 / CIP 106069 / ACAM 623)</name>
    <dbReference type="NCBI Taxonomy" id="313595"/>
    <lineage>
        <taxon>Bacteria</taxon>
        <taxon>Pseudomonadati</taxon>
        <taxon>Bacteroidota</taxon>
        <taxon>Flavobacteriia</taxon>
        <taxon>Flavobacteriales</taxon>
        <taxon>Flavobacteriaceae</taxon>
        <taxon>Psychroflexus</taxon>
    </lineage>
</organism>
<evidence type="ECO:0000313" key="1">
    <source>
        <dbReference type="EMBL" id="AFU70041.1"/>
    </source>
</evidence>
<dbReference type="Proteomes" id="UP000008514">
    <property type="component" value="Chromosome"/>
</dbReference>
<gene>
    <name evidence="1" type="ordered locus">P700755_003405</name>
</gene>